<dbReference type="PANTHER" id="PTHR35596:SF1">
    <property type="entry name" value="MICROBIAL-TYPE PARG CATALYTIC DOMAIN-CONTAINING PROTEIN"/>
    <property type="match status" value="1"/>
</dbReference>
<dbReference type="AlphaFoldDB" id="A0A9X2N112"/>
<evidence type="ECO:0000313" key="2">
    <source>
        <dbReference type="EMBL" id="MCR2807117.1"/>
    </source>
</evidence>
<evidence type="ECO:0000313" key="3">
    <source>
        <dbReference type="Proteomes" id="UP001141950"/>
    </source>
</evidence>
<reference evidence="2" key="1">
    <citation type="submission" date="2022-08" db="EMBL/GenBank/DDBJ databases">
        <title>The genomic sequence of strain Paenibacillus sp. SCIV0701.</title>
        <authorList>
            <person name="Zhao H."/>
        </authorList>
    </citation>
    <scope>NUCLEOTIDE SEQUENCE</scope>
    <source>
        <strain evidence="2">SCIV0701</strain>
    </source>
</reference>
<dbReference type="NCBIfam" id="TIGR02452">
    <property type="entry name" value="TIGR02452 family protein"/>
    <property type="match status" value="1"/>
</dbReference>
<sequence>MMDRQTAARTAEETIAIIREGSYRNRRGEVIELGGALERSVRDAILYSPADGDRCLAEANLAESFRTKIEVTPETTLQAAGRLAGEGRSVCCLNFASARQPGGGFLNGARAQEESLARSSGLYPTIVQMTEMYEENARVNTCLYTDYMIYSPEVPVFREDGGELLDRPYSISVITAPAVNAGVVRDREPENAGRIREVMTRRIEKIAAVALANGQTSMILGTFGCGVFKNDPEEVASIFREVLQSDRWRDAFEYVVFAVYDTTPKKRVYESFRRALGTC</sequence>
<organism evidence="2 3">
    <name type="scientific">Paenibacillus soyae</name>
    <dbReference type="NCBI Taxonomy" id="2969249"/>
    <lineage>
        <taxon>Bacteria</taxon>
        <taxon>Bacillati</taxon>
        <taxon>Bacillota</taxon>
        <taxon>Bacilli</taxon>
        <taxon>Bacillales</taxon>
        <taxon>Paenibacillaceae</taxon>
        <taxon>Paenibacillus</taxon>
    </lineage>
</organism>
<feature type="domain" description="Microbial-type PARG catalytic" evidence="1">
    <location>
        <begin position="11"/>
        <end position="159"/>
    </location>
</feature>
<dbReference type="InterPro" id="IPR012664">
    <property type="entry name" value="CHP02452"/>
</dbReference>
<comment type="caution">
    <text evidence="2">The sequence shown here is derived from an EMBL/GenBank/DDBJ whole genome shotgun (WGS) entry which is preliminary data.</text>
</comment>
<dbReference type="Proteomes" id="UP001141950">
    <property type="component" value="Unassembled WGS sequence"/>
</dbReference>
<dbReference type="SUPFAM" id="SSF52949">
    <property type="entry name" value="Macro domain-like"/>
    <property type="match status" value="1"/>
</dbReference>
<protein>
    <submittedName>
        <fullName evidence="2">TIGR02452 family protein</fullName>
    </submittedName>
</protein>
<accession>A0A9X2N112</accession>
<gene>
    <name evidence="2" type="ORF">NQZ67_24835</name>
</gene>
<dbReference type="InterPro" id="IPR043472">
    <property type="entry name" value="Macro_dom-like"/>
</dbReference>
<dbReference type="PIRSF" id="PIRSF014899">
    <property type="entry name" value="UCP014899"/>
    <property type="match status" value="1"/>
</dbReference>
<dbReference type="InterPro" id="IPR019261">
    <property type="entry name" value="PARG_cat_microbial"/>
</dbReference>
<dbReference type="Pfam" id="PF10021">
    <property type="entry name" value="PARG_cat_microb"/>
    <property type="match status" value="1"/>
</dbReference>
<keyword evidence="3" id="KW-1185">Reference proteome</keyword>
<name>A0A9X2N112_9BACL</name>
<proteinExistence type="predicted"/>
<dbReference type="Gene3D" id="3.40.220.10">
    <property type="entry name" value="Leucine Aminopeptidase, subunit E, domain 1"/>
    <property type="match status" value="1"/>
</dbReference>
<dbReference type="PANTHER" id="PTHR35596">
    <property type="entry name" value="DUF2263 DOMAIN-CONTAINING PROTEIN"/>
    <property type="match status" value="1"/>
</dbReference>
<dbReference type="EMBL" id="JANIPJ010000023">
    <property type="protein sequence ID" value="MCR2807117.1"/>
    <property type="molecule type" value="Genomic_DNA"/>
</dbReference>
<evidence type="ECO:0000259" key="1">
    <source>
        <dbReference type="Pfam" id="PF10021"/>
    </source>
</evidence>